<dbReference type="PANTHER" id="PTHR46791:SF5">
    <property type="entry name" value="CLR5 DOMAIN-CONTAINING PROTEIN-RELATED"/>
    <property type="match status" value="1"/>
</dbReference>
<dbReference type="InterPro" id="IPR036397">
    <property type="entry name" value="RNaseH_sf"/>
</dbReference>
<dbReference type="PANTHER" id="PTHR46791">
    <property type="entry name" value="EXPRESSED PROTEIN"/>
    <property type="match status" value="1"/>
</dbReference>
<dbReference type="InterPro" id="IPR058913">
    <property type="entry name" value="Integrase_dom_put"/>
</dbReference>
<dbReference type="GO" id="GO:0003676">
    <property type="term" value="F:nucleic acid binding"/>
    <property type="evidence" value="ECO:0007669"/>
    <property type="project" value="InterPro"/>
</dbReference>
<name>A0A7D9JLU2_PARCT</name>
<protein>
    <submittedName>
        <fullName evidence="2">PREDICTED: LOW QUALITY PROTEIN: uncharacterized protein LOC107355241</fullName>
    </submittedName>
</protein>
<dbReference type="Proteomes" id="UP001152795">
    <property type="component" value="Unassembled WGS sequence"/>
</dbReference>
<dbReference type="SUPFAM" id="SSF53098">
    <property type="entry name" value="Ribonuclease H-like"/>
    <property type="match status" value="1"/>
</dbReference>
<reference evidence="2" key="1">
    <citation type="submission" date="2020-04" db="EMBL/GenBank/DDBJ databases">
        <authorList>
            <person name="Alioto T."/>
            <person name="Alioto T."/>
            <person name="Gomez Garrido J."/>
        </authorList>
    </citation>
    <scope>NUCLEOTIDE SEQUENCE</scope>
    <source>
        <strain evidence="2">A484AB</strain>
    </source>
</reference>
<feature type="region of interest" description="Disordered" evidence="1">
    <location>
        <begin position="260"/>
        <end position="283"/>
    </location>
</feature>
<organism evidence="2 3">
    <name type="scientific">Paramuricea clavata</name>
    <name type="common">Red gorgonian</name>
    <name type="synonym">Violescent sea-whip</name>
    <dbReference type="NCBI Taxonomy" id="317549"/>
    <lineage>
        <taxon>Eukaryota</taxon>
        <taxon>Metazoa</taxon>
        <taxon>Cnidaria</taxon>
        <taxon>Anthozoa</taxon>
        <taxon>Octocorallia</taxon>
        <taxon>Malacalcyonacea</taxon>
        <taxon>Plexauridae</taxon>
        <taxon>Paramuricea</taxon>
    </lineage>
</organism>
<gene>
    <name evidence="2" type="ORF">PACLA_8A051508</name>
</gene>
<feature type="compositionally biased region" description="Acidic residues" evidence="1">
    <location>
        <begin position="269"/>
        <end position="283"/>
    </location>
</feature>
<dbReference type="InterPro" id="IPR012337">
    <property type="entry name" value="RNaseH-like_sf"/>
</dbReference>
<comment type="caution">
    <text evidence="2">The sequence shown here is derived from an EMBL/GenBank/DDBJ whole genome shotgun (WGS) entry which is preliminary data.</text>
</comment>
<dbReference type="AlphaFoldDB" id="A0A7D9JLU2"/>
<keyword evidence="3" id="KW-1185">Reference proteome</keyword>
<dbReference type="Gene3D" id="3.30.420.10">
    <property type="entry name" value="Ribonuclease H-like superfamily/Ribonuclease H"/>
    <property type="match status" value="1"/>
</dbReference>
<dbReference type="GO" id="GO:0015074">
    <property type="term" value="P:DNA integration"/>
    <property type="evidence" value="ECO:0007669"/>
    <property type="project" value="InterPro"/>
</dbReference>
<dbReference type="EMBL" id="CACRXK020017587">
    <property type="protein sequence ID" value="CAB4031386.1"/>
    <property type="molecule type" value="Genomic_DNA"/>
</dbReference>
<dbReference type="PROSITE" id="PS50994">
    <property type="entry name" value="INTEGRASE"/>
    <property type="match status" value="1"/>
</dbReference>
<proteinExistence type="predicted"/>
<dbReference type="InterPro" id="IPR001584">
    <property type="entry name" value="Integrase_cat-core"/>
</dbReference>
<dbReference type="Pfam" id="PF24764">
    <property type="entry name" value="rva_4"/>
    <property type="match status" value="1"/>
</dbReference>
<dbReference type="OrthoDB" id="5981593at2759"/>
<accession>A0A7D9JLU2</accession>
<evidence type="ECO:0000313" key="3">
    <source>
        <dbReference type="Proteomes" id="UP001152795"/>
    </source>
</evidence>
<sequence length="283" mass="32760">MEFSNITDDELDQVLSDVTKEFPHSGEGLLKQVLIGRKIKVQRWRLRESLHRVDSEGIAQRKRGRLSRRVYIVQGPNQLWHVDTNHKLIRWNLVIIGGIDGFSRLPVMLKCADNNKADTVLSCFVDAVDEFGLPSRVRTDKGLENVGIAEFMIQNRGTNRGSVIAGKSTHNQRIERLWRDVYEGVLSFFYQLFYFMEEENILDILNESHLMALHFVFLPLVNQKLNLWQSAWAYHRMRKTRATPAQLWLTGKINNPVGLDCTPTRIQDRDDDLDDDPDDGNEE</sequence>
<evidence type="ECO:0000256" key="1">
    <source>
        <dbReference type="SAM" id="MobiDB-lite"/>
    </source>
</evidence>
<evidence type="ECO:0000313" key="2">
    <source>
        <dbReference type="EMBL" id="CAB4031386.1"/>
    </source>
</evidence>